<dbReference type="AlphaFoldDB" id="A0A0N4VNC2"/>
<dbReference type="SUPFAM" id="SSF103473">
    <property type="entry name" value="MFS general substrate transporter"/>
    <property type="match status" value="1"/>
</dbReference>
<evidence type="ECO:0000256" key="5">
    <source>
        <dbReference type="ARBA" id="ARBA00023136"/>
    </source>
</evidence>
<dbReference type="InterPro" id="IPR036259">
    <property type="entry name" value="MFS_trans_sf"/>
</dbReference>
<keyword evidence="3 6" id="KW-0812">Transmembrane</keyword>
<feature type="transmembrane region" description="Helical" evidence="6">
    <location>
        <begin position="147"/>
        <end position="168"/>
    </location>
</feature>
<reference evidence="9" key="1">
    <citation type="submission" date="2017-02" db="UniProtKB">
        <authorList>
            <consortium name="WormBaseParasite"/>
        </authorList>
    </citation>
    <scope>IDENTIFICATION</scope>
</reference>
<dbReference type="Proteomes" id="UP000274131">
    <property type="component" value="Unassembled WGS sequence"/>
</dbReference>
<feature type="transmembrane region" description="Helical" evidence="6">
    <location>
        <begin position="90"/>
        <end position="107"/>
    </location>
</feature>
<dbReference type="OrthoDB" id="410267at2759"/>
<dbReference type="GO" id="GO:0016020">
    <property type="term" value="C:membrane"/>
    <property type="evidence" value="ECO:0007669"/>
    <property type="project" value="UniProtKB-SubCell"/>
</dbReference>
<gene>
    <name evidence="7" type="ORF">EVEC_LOCUS11668</name>
</gene>
<dbReference type="PANTHER" id="PTHR43385:SF1">
    <property type="entry name" value="RIBOFLAVIN TRANSPORTER RIBJ"/>
    <property type="match status" value="1"/>
</dbReference>
<feature type="transmembrane region" description="Helical" evidence="6">
    <location>
        <begin position="198"/>
        <end position="218"/>
    </location>
</feature>
<dbReference type="STRING" id="51028.A0A0N4VNC2"/>
<evidence type="ECO:0000256" key="6">
    <source>
        <dbReference type="SAM" id="Phobius"/>
    </source>
</evidence>
<keyword evidence="2" id="KW-0813">Transport</keyword>
<accession>A0A0N4VNC2</accession>
<keyword evidence="5 6" id="KW-0472">Membrane</keyword>
<evidence type="ECO:0000256" key="1">
    <source>
        <dbReference type="ARBA" id="ARBA00004141"/>
    </source>
</evidence>
<dbReference type="PANTHER" id="PTHR43385">
    <property type="entry name" value="RIBOFLAVIN TRANSPORTER RIBJ"/>
    <property type="match status" value="1"/>
</dbReference>
<keyword evidence="4 6" id="KW-1133">Transmembrane helix</keyword>
<evidence type="ECO:0000313" key="8">
    <source>
        <dbReference type="Proteomes" id="UP000274131"/>
    </source>
</evidence>
<dbReference type="WBParaSite" id="EVEC_0001246801-mRNA-1">
    <property type="protein sequence ID" value="EVEC_0001246801-mRNA-1"/>
    <property type="gene ID" value="EVEC_0001246801"/>
</dbReference>
<feature type="transmembrane region" description="Helical" evidence="6">
    <location>
        <begin position="20"/>
        <end position="41"/>
    </location>
</feature>
<evidence type="ECO:0000313" key="7">
    <source>
        <dbReference type="EMBL" id="VDD96917.1"/>
    </source>
</evidence>
<evidence type="ECO:0000256" key="2">
    <source>
        <dbReference type="ARBA" id="ARBA00022448"/>
    </source>
</evidence>
<comment type="subcellular location">
    <subcellularLocation>
        <location evidence="1">Membrane</location>
        <topology evidence="1">Multi-pass membrane protein</topology>
    </subcellularLocation>
</comment>
<proteinExistence type="predicted"/>
<evidence type="ECO:0000256" key="3">
    <source>
        <dbReference type="ARBA" id="ARBA00022692"/>
    </source>
</evidence>
<reference evidence="7 8" key="2">
    <citation type="submission" date="2018-10" db="EMBL/GenBank/DDBJ databases">
        <authorList>
            <consortium name="Pathogen Informatics"/>
        </authorList>
    </citation>
    <scope>NUCLEOTIDE SEQUENCE [LARGE SCALE GENOMIC DNA]</scope>
</reference>
<dbReference type="InterPro" id="IPR052983">
    <property type="entry name" value="MFS_Riboflavin_Transporter"/>
</dbReference>
<organism evidence="9">
    <name type="scientific">Enterobius vermicularis</name>
    <name type="common">Human pinworm</name>
    <dbReference type="NCBI Taxonomy" id="51028"/>
    <lineage>
        <taxon>Eukaryota</taxon>
        <taxon>Metazoa</taxon>
        <taxon>Ecdysozoa</taxon>
        <taxon>Nematoda</taxon>
        <taxon>Chromadorea</taxon>
        <taxon>Rhabditida</taxon>
        <taxon>Spirurina</taxon>
        <taxon>Oxyuridomorpha</taxon>
        <taxon>Oxyuroidea</taxon>
        <taxon>Oxyuridae</taxon>
        <taxon>Enterobius</taxon>
    </lineage>
</organism>
<keyword evidence="8" id="KW-1185">Reference proteome</keyword>
<dbReference type="EMBL" id="UXUI01012472">
    <property type="protein sequence ID" value="VDD96917.1"/>
    <property type="molecule type" value="Genomic_DNA"/>
</dbReference>
<feature type="transmembrane region" description="Helical" evidence="6">
    <location>
        <begin position="61"/>
        <end position="81"/>
    </location>
</feature>
<evidence type="ECO:0000256" key="4">
    <source>
        <dbReference type="ARBA" id="ARBA00022989"/>
    </source>
</evidence>
<sequence length="251" mass="27635">MGTDDWLIQRLPPHLQAISVIIGGVLVQLSLGGIYTFGNMLPYLISYIRARVDSTMTSGTLIWLQTLMAGIPFALVLGGYLEKKIGPRPATLLGCLLYTTSVALTYYSLQKSFFLVMITLGLCATTGLGIAYNTVLILAQQWFPTRIGFASGIIVGGFGFSAFIFSPIQTKYINQHNYVVNTQGYFTQKDLLDRVPKVFLLLAGIYAVLQILGIILLCRPSSVSKITSFFTTLEIKQSTLQKIPDEPFSKL</sequence>
<dbReference type="Gene3D" id="1.20.1250.20">
    <property type="entry name" value="MFS general substrate transporter like domains"/>
    <property type="match status" value="1"/>
</dbReference>
<feature type="transmembrane region" description="Helical" evidence="6">
    <location>
        <begin position="113"/>
        <end position="135"/>
    </location>
</feature>
<name>A0A0N4VNC2_ENTVE</name>
<evidence type="ECO:0000313" key="9">
    <source>
        <dbReference type="WBParaSite" id="EVEC_0001246801-mRNA-1"/>
    </source>
</evidence>
<protein>
    <submittedName>
        <fullName evidence="9">MFS domain-containing protein</fullName>
    </submittedName>
</protein>